<gene>
    <name evidence="1" type="ORF">L6452_00883</name>
</gene>
<evidence type="ECO:0000313" key="2">
    <source>
        <dbReference type="Proteomes" id="UP001055879"/>
    </source>
</evidence>
<name>A0ACB9FF66_ARCLA</name>
<reference evidence="2" key="1">
    <citation type="journal article" date="2022" name="Mol. Ecol. Resour.">
        <title>The genomes of chicory, endive, great burdock and yacon provide insights into Asteraceae palaeo-polyploidization history and plant inulin production.</title>
        <authorList>
            <person name="Fan W."/>
            <person name="Wang S."/>
            <person name="Wang H."/>
            <person name="Wang A."/>
            <person name="Jiang F."/>
            <person name="Liu H."/>
            <person name="Zhao H."/>
            <person name="Xu D."/>
            <person name="Zhang Y."/>
        </authorList>
    </citation>
    <scope>NUCLEOTIDE SEQUENCE [LARGE SCALE GENOMIC DNA]</scope>
    <source>
        <strain evidence="2">cv. Niubang</strain>
    </source>
</reference>
<dbReference type="Proteomes" id="UP001055879">
    <property type="component" value="Linkage Group LG01"/>
</dbReference>
<organism evidence="1 2">
    <name type="scientific">Arctium lappa</name>
    <name type="common">Greater burdock</name>
    <name type="synonym">Lappa major</name>
    <dbReference type="NCBI Taxonomy" id="4217"/>
    <lineage>
        <taxon>Eukaryota</taxon>
        <taxon>Viridiplantae</taxon>
        <taxon>Streptophyta</taxon>
        <taxon>Embryophyta</taxon>
        <taxon>Tracheophyta</taxon>
        <taxon>Spermatophyta</taxon>
        <taxon>Magnoliopsida</taxon>
        <taxon>eudicotyledons</taxon>
        <taxon>Gunneridae</taxon>
        <taxon>Pentapetalae</taxon>
        <taxon>asterids</taxon>
        <taxon>campanulids</taxon>
        <taxon>Asterales</taxon>
        <taxon>Asteraceae</taxon>
        <taxon>Carduoideae</taxon>
        <taxon>Cardueae</taxon>
        <taxon>Arctiinae</taxon>
        <taxon>Arctium</taxon>
    </lineage>
</organism>
<keyword evidence="2" id="KW-1185">Reference proteome</keyword>
<protein>
    <submittedName>
        <fullName evidence="1">Uncharacterized protein</fullName>
    </submittedName>
</protein>
<sequence>MWVRYTVIGNTGLKPQINLVSDFFFSFSFLLAVLLFKFLGVLLGLLFMVESKQFFVVNCNGFCCDLVLESSKLR</sequence>
<evidence type="ECO:0000313" key="1">
    <source>
        <dbReference type="EMBL" id="KAI3769770.1"/>
    </source>
</evidence>
<reference evidence="1 2" key="2">
    <citation type="journal article" date="2022" name="Mol. Ecol. Resour.">
        <title>The genomes of chicory, endive, great burdock and yacon provide insights into Asteraceae paleo-polyploidization history and plant inulin production.</title>
        <authorList>
            <person name="Fan W."/>
            <person name="Wang S."/>
            <person name="Wang H."/>
            <person name="Wang A."/>
            <person name="Jiang F."/>
            <person name="Liu H."/>
            <person name="Zhao H."/>
            <person name="Xu D."/>
            <person name="Zhang Y."/>
        </authorList>
    </citation>
    <scope>NUCLEOTIDE SEQUENCE [LARGE SCALE GENOMIC DNA]</scope>
    <source>
        <strain evidence="2">cv. Niubang</strain>
    </source>
</reference>
<proteinExistence type="predicted"/>
<comment type="caution">
    <text evidence="1">The sequence shown here is derived from an EMBL/GenBank/DDBJ whole genome shotgun (WGS) entry which is preliminary data.</text>
</comment>
<accession>A0ACB9FF66</accession>
<dbReference type="EMBL" id="CM042047">
    <property type="protein sequence ID" value="KAI3769770.1"/>
    <property type="molecule type" value="Genomic_DNA"/>
</dbReference>